<accession>A0A5B7DCH5</accession>
<sequence length="134" mass="14985">MLGYKQLQNTIIFDSSTFVRSVALPYSLKASCGHDIFHISVKQYKWYVHIKKKLKIGVCTTHHNEEGLRGGSKGTNHFRGKDPNATISLPLVVEGGAGKLSRSWEVNSPVAIKVKEASCVSNAWKEIQMLMQHF</sequence>
<dbReference type="EMBL" id="VSRR010000721">
    <property type="protein sequence ID" value="MPC18917.1"/>
    <property type="molecule type" value="Genomic_DNA"/>
</dbReference>
<organism evidence="1 2">
    <name type="scientific">Portunus trituberculatus</name>
    <name type="common">Swimming crab</name>
    <name type="synonym">Neptunus trituberculatus</name>
    <dbReference type="NCBI Taxonomy" id="210409"/>
    <lineage>
        <taxon>Eukaryota</taxon>
        <taxon>Metazoa</taxon>
        <taxon>Ecdysozoa</taxon>
        <taxon>Arthropoda</taxon>
        <taxon>Crustacea</taxon>
        <taxon>Multicrustacea</taxon>
        <taxon>Malacostraca</taxon>
        <taxon>Eumalacostraca</taxon>
        <taxon>Eucarida</taxon>
        <taxon>Decapoda</taxon>
        <taxon>Pleocyemata</taxon>
        <taxon>Brachyura</taxon>
        <taxon>Eubrachyura</taxon>
        <taxon>Portunoidea</taxon>
        <taxon>Portunidae</taxon>
        <taxon>Portuninae</taxon>
        <taxon>Portunus</taxon>
    </lineage>
</organism>
<gene>
    <name evidence="1" type="ORF">E2C01_011816</name>
</gene>
<comment type="caution">
    <text evidence="1">The sequence shown here is derived from an EMBL/GenBank/DDBJ whole genome shotgun (WGS) entry which is preliminary data.</text>
</comment>
<evidence type="ECO:0000313" key="2">
    <source>
        <dbReference type="Proteomes" id="UP000324222"/>
    </source>
</evidence>
<protein>
    <submittedName>
        <fullName evidence="1">Uncharacterized protein</fullName>
    </submittedName>
</protein>
<keyword evidence="2" id="KW-1185">Reference proteome</keyword>
<dbReference type="AlphaFoldDB" id="A0A5B7DCH5"/>
<dbReference type="Proteomes" id="UP000324222">
    <property type="component" value="Unassembled WGS sequence"/>
</dbReference>
<reference evidence="1 2" key="1">
    <citation type="submission" date="2019-05" db="EMBL/GenBank/DDBJ databases">
        <title>Another draft genome of Portunus trituberculatus and its Hox gene families provides insights of decapod evolution.</title>
        <authorList>
            <person name="Jeong J.-H."/>
            <person name="Song I."/>
            <person name="Kim S."/>
            <person name="Choi T."/>
            <person name="Kim D."/>
            <person name="Ryu S."/>
            <person name="Kim W."/>
        </authorList>
    </citation>
    <scope>NUCLEOTIDE SEQUENCE [LARGE SCALE GENOMIC DNA]</scope>
    <source>
        <tissue evidence="1">Muscle</tissue>
    </source>
</reference>
<name>A0A5B7DCH5_PORTR</name>
<proteinExistence type="predicted"/>
<evidence type="ECO:0000313" key="1">
    <source>
        <dbReference type="EMBL" id="MPC18917.1"/>
    </source>
</evidence>